<evidence type="ECO:0000313" key="5">
    <source>
        <dbReference type="EMBL" id="MPR36035.1"/>
    </source>
</evidence>
<keyword evidence="6" id="KW-1185">Reference proteome</keyword>
<proteinExistence type="inferred from homology"/>
<dbReference type="InterPro" id="IPR050738">
    <property type="entry name" value="Sulfatase"/>
</dbReference>
<evidence type="ECO:0000259" key="4">
    <source>
        <dbReference type="Pfam" id="PF00884"/>
    </source>
</evidence>
<gene>
    <name evidence="5" type="ORF">GBK04_22470</name>
</gene>
<dbReference type="Gene3D" id="3.40.720.10">
    <property type="entry name" value="Alkaline Phosphatase, subunit A"/>
    <property type="match status" value="1"/>
</dbReference>
<dbReference type="GO" id="GO:0004065">
    <property type="term" value="F:arylsulfatase activity"/>
    <property type="evidence" value="ECO:0007669"/>
    <property type="project" value="TreeGrafter"/>
</dbReference>
<feature type="region of interest" description="Disordered" evidence="3">
    <location>
        <begin position="466"/>
        <end position="488"/>
    </location>
</feature>
<keyword evidence="5" id="KW-0808">Transferase</keyword>
<dbReference type="Proteomes" id="UP000479293">
    <property type="component" value="Unassembled WGS sequence"/>
</dbReference>
<dbReference type="RefSeq" id="WP_152763590.1">
    <property type="nucleotide sequence ID" value="NZ_WHLY01000002.1"/>
</dbReference>
<organism evidence="5 6">
    <name type="scientific">Salmonirosea aquatica</name>
    <dbReference type="NCBI Taxonomy" id="2654236"/>
    <lineage>
        <taxon>Bacteria</taxon>
        <taxon>Pseudomonadati</taxon>
        <taxon>Bacteroidota</taxon>
        <taxon>Cytophagia</taxon>
        <taxon>Cytophagales</taxon>
        <taxon>Spirosomataceae</taxon>
        <taxon>Salmonirosea</taxon>
    </lineage>
</organism>
<dbReference type="GO" id="GO:0016740">
    <property type="term" value="F:transferase activity"/>
    <property type="evidence" value="ECO:0007669"/>
    <property type="project" value="UniProtKB-KW"/>
</dbReference>
<dbReference type="SUPFAM" id="SSF53649">
    <property type="entry name" value="Alkaline phosphatase-like"/>
    <property type="match status" value="1"/>
</dbReference>
<dbReference type="InterPro" id="IPR017850">
    <property type="entry name" value="Alkaline_phosphatase_core_sf"/>
</dbReference>
<dbReference type="AlphaFoldDB" id="A0A7C9BM25"/>
<dbReference type="PANTHER" id="PTHR42693:SF53">
    <property type="entry name" value="ENDO-4-O-SULFATASE"/>
    <property type="match status" value="1"/>
</dbReference>
<evidence type="ECO:0000256" key="2">
    <source>
        <dbReference type="ARBA" id="ARBA00022801"/>
    </source>
</evidence>
<evidence type="ECO:0000256" key="1">
    <source>
        <dbReference type="ARBA" id="ARBA00008779"/>
    </source>
</evidence>
<reference evidence="5 6" key="1">
    <citation type="submission" date="2019-10" db="EMBL/GenBank/DDBJ databases">
        <title>Draft Genome Sequence of Cytophagaceae sp. SJW1-29.</title>
        <authorList>
            <person name="Choi A."/>
        </authorList>
    </citation>
    <scope>NUCLEOTIDE SEQUENCE [LARGE SCALE GENOMIC DNA]</scope>
    <source>
        <strain evidence="5 6">SJW1-29</strain>
    </source>
</reference>
<comment type="caution">
    <text evidence="5">The sequence shown here is derived from an EMBL/GenBank/DDBJ whole genome shotgun (WGS) entry which is preliminary data.</text>
</comment>
<accession>A0A7C9BM25</accession>
<protein>
    <submittedName>
        <fullName evidence="5">Sulfatase-like hydrolase/transferase</fullName>
    </submittedName>
</protein>
<keyword evidence="2 5" id="KW-0378">Hydrolase</keyword>
<dbReference type="PANTHER" id="PTHR42693">
    <property type="entry name" value="ARYLSULFATASE FAMILY MEMBER"/>
    <property type="match status" value="1"/>
</dbReference>
<name>A0A7C9BM25_9BACT</name>
<dbReference type="CDD" id="cd16026">
    <property type="entry name" value="GALNS_like"/>
    <property type="match status" value="1"/>
</dbReference>
<dbReference type="InterPro" id="IPR000917">
    <property type="entry name" value="Sulfatase_N"/>
</dbReference>
<sequence length="488" mass="53884">MKRVVSFSIGFLFVLSLLAIQLAPKPTAKPNIIVIFMDDMGYGDLGVYGATEYQTPNLDRMASEGIRFTNFMAAQAVCSASRAALLTGCYPNRIGITGALFPNAGKGLNQQETTIAELLKGQGYATGMFGKWHLGDTKEFLPLQHGFDEYVGLPYSNDMWAVDYDGKPVGENDWRKKAFPLLPLLSGNDTLRAITTLDEQAELTGIYTEKAVNFIKKHKKDPFFLYLPHSMPHVPIAASPRFKGKSKQGTYGDVVMELDWSVGEILKALKENGIDDNTLVVFTSDNGPWLNYGNHAGSTGGLREGKGVSTEGGQREPCIVRWPGVAPAGTICNQLASNIDLLPTFAAITNAKLPDHKIDGVSILPLFKGDNQATPRKIFYYYYRRNNLEAVRRGDWKLVLPHEGRSYEGQQPGNDGYPGKAPENTPYPMALYDLRRDPGERYDVQATYPTIVEVLQKIAEEARQDLGDDITKRPGHNVREAGLTAKNK</sequence>
<dbReference type="EMBL" id="WHLY01000002">
    <property type="protein sequence ID" value="MPR36035.1"/>
    <property type="molecule type" value="Genomic_DNA"/>
</dbReference>
<dbReference type="Gene3D" id="3.30.1120.10">
    <property type="match status" value="1"/>
</dbReference>
<evidence type="ECO:0000313" key="6">
    <source>
        <dbReference type="Proteomes" id="UP000479293"/>
    </source>
</evidence>
<dbReference type="Pfam" id="PF14707">
    <property type="entry name" value="Sulfatase_C"/>
    <property type="match status" value="1"/>
</dbReference>
<feature type="domain" description="Sulfatase N-terminal" evidence="4">
    <location>
        <begin position="30"/>
        <end position="350"/>
    </location>
</feature>
<evidence type="ECO:0000256" key="3">
    <source>
        <dbReference type="SAM" id="MobiDB-lite"/>
    </source>
</evidence>
<comment type="similarity">
    <text evidence="1">Belongs to the sulfatase family.</text>
</comment>
<dbReference type="Pfam" id="PF00884">
    <property type="entry name" value="Sulfatase"/>
    <property type="match status" value="1"/>
</dbReference>